<feature type="compositionally biased region" description="Basic and acidic residues" evidence="9">
    <location>
        <begin position="249"/>
        <end position="258"/>
    </location>
</feature>
<dbReference type="GO" id="GO:0019031">
    <property type="term" value="C:viral envelope"/>
    <property type="evidence" value="ECO:0007669"/>
    <property type="project" value="InterPro"/>
</dbReference>
<dbReference type="InterPro" id="IPR002597">
    <property type="entry name" value="Herpes_env"/>
</dbReference>
<dbReference type="GO" id="GO:0008270">
    <property type="term" value="F:zinc ion binding"/>
    <property type="evidence" value="ECO:0007669"/>
    <property type="project" value="UniProtKB-KW"/>
</dbReference>
<keyword evidence="8" id="KW-1035">Host cytoplasm</keyword>
<organism evidence="10">
    <name type="scientific">Cardioderma bat herpesvirus</name>
    <dbReference type="NCBI Taxonomy" id="3141914"/>
    <lineage>
        <taxon>Viruses</taxon>
        <taxon>Duplodnaviria</taxon>
        <taxon>Heunggongvirae</taxon>
        <taxon>Peploviricota</taxon>
        <taxon>Herviviricetes</taxon>
        <taxon>Herpesvirales</taxon>
    </lineage>
</organism>
<evidence type="ECO:0000256" key="7">
    <source>
        <dbReference type="ARBA" id="ARBA00022833"/>
    </source>
</evidence>
<comment type="subcellular location">
    <subcellularLocation>
        <location evidence="2">Host cytoplasm</location>
    </subcellularLocation>
    <subcellularLocation>
        <location evidence="1">Host nucleus</location>
    </subcellularLocation>
</comment>
<keyword evidence="6" id="KW-0863">Zinc-finger</keyword>
<evidence type="ECO:0000256" key="1">
    <source>
        <dbReference type="ARBA" id="ARBA00004147"/>
    </source>
</evidence>
<feature type="compositionally biased region" description="Basic and acidic residues" evidence="9">
    <location>
        <begin position="1"/>
        <end position="16"/>
    </location>
</feature>
<evidence type="ECO:0000256" key="5">
    <source>
        <dbReference type="ARBA" id="ARBA00022723"/>
    </source>
</evidence>
<accession>A0AAU7E1L3</accession>
<evidence type="ECO:0000256" key="9">
    <source>
        <dbReference type="SAM" id="MobiDB-lite"/>
    </source>
</evidence>
<protein>
    <submittedName>
        <fullName evidence="10">DNA packaging protein UL32</fullName>
    </submittedName>
</protein>
<name>A0AAU7E1L3_9VIRU</name>
<evidence type="ECO:0000256" key="4">
    <source>
        <dbReference type="ARBA" id="ARBA00022562"/>
    </source>
</evidence>
<evidence type="ECO:0000256" key="6">
    <source>
        <dbReference type="ARBA" id="ARBA00022771"/>
    </source>
</evidence>
<proteinExistence type="inferred from homology"/>
<keyword evidence="5" id="KW-0479">Metal-binding</keyword>
<sequence>MRADVRRDTSEKEPRSPPDYTGWSLHVVHPDSALVNEVLLYAYPTKGSEPPADQSVSEAVNVAISQLQHTLRSTRTDTPSGVDDAALEGDDLEDELSLRQSELEDLQDLCTPLQIDNRCNLCAIVSICLEQDEKKRWLLDYGLLCYKCSSAPRTAMSTLIAGCEFLYLLKRHFPGIDFSNALKERIITVFDFHTHFFINRCFAGQEGDPITNENITLNHIAVTRCLIMREENIPYNKNKRAAVQRVRGRKDARGHEGTDSLLTHSSPSSDCFTPLLFYMWAGTNVMFNTTVTDLAIKKHRQMSLVEDRACEVDRCVGPIYLSPTPVFAMKNQTTTVCLLCELMACSYKDNLLLRDIRHKVVTYCQNNLKLVDRIQLTLAELLRSCDVPSDTRTRGRDVSTHVSSAPTQSCSQTLDKLSYLVIKQAGVTGIYKHFFCDPQCAANIKCTRPEVLFGVVHADRLREVKLAICCDNTYPNLVHRQVWLYAQIFKAFQIAKRNFRAKTQLADFLKDFRQLLDAHEFELVDPSFVVDKYV</sequence>
<dbReference type="PROSITE" id="PS51988">
    <property type="entry name" value="HERPESVIRUS_UL32"/>
    <property type="match status" value="1"/>
</dbReference>
<keyword evidence="4" id="KW-1048">Host nucleus</keyword>
<dbReference type="Pfam" id="PF01673">
    <property type="entry name" value="Herpes_env"/>
    <property type="match status" value="2"/>
</dbReference>
<dbReference type="GO" id="GO:0042025">
    <property type="term" value="C:host cell nucleus"/>
    <property type="evidence" value="ECO:0007669"/>
    <property type="project" value="UniProtKB-SubCell"/>
</dbReference>
<dbReference type="EMBL" id="PP711848">
    <property type="protein sequence ID" value="XBH23672.1"/>
    <property type="molecule type" value="Genomic_DNA"/>
</dbReference>
<feature type="region of interest" description="Disordered" evidence="9">
    <location>
        <begin position="245"/>
        <end position="266"/>
    </location>
</feature>
<keyword evidence="7" id="KW-0862">Zinc</keyword>
<evidence type="ECO:0000256" key="3">
    <source>
        <dbReference type="ARBA" id="ARBA00005235"/>
    </source>
</evidence>
<evidence type="ECO:0000256" key="8">
    <source>
        <dbReference type="ARBA" id="ARBA00023200"/>
    </source>
</evidence>
<reference evidence="10" key="1">
    <citation type="journal article" date="2024" name="Microbiome">
        <title>Substantial viral diversity in bats and rodents from East Africa: insights into evolution, recombination, and cocirculation.</title>
        <authorList>
            <person name="Wang D."/>
            <person name="Yang X."/>
            <person name="Ren Z."/>
            <person name="Hu B."/>
            <person name="Zhao H."/>
            <person name="Yang K."/>
            <person name="Shi P."/>
            <person name="Zhang Z."/>
            <person name="Feng Q."/>
            <person name="Nawenja C.V."/>
            <person name="Obanda V."/>
            <person name="Robert K."/>
            <person name="Nalikka B."/>
            <person name="Waruhiu C.N."/>
            <person name="Ochola G.O."/>
            <person name="Onyuok S.O."/>
            <person name="Ochieng H."/>
            <person name="Li B."/>
            <person name="Zhu Y."/>
            <person name="Si H."/>
            <person name="Yin J."/>
            <person name="Kristiansen K."/>
            <person name="Jin X."/>
            <person name="Xu X."/>
            <person name="Xiao M."/>
            <person name="Agwanda B."/>
            <person name="Ommeh S."/>
            <person name="Li J."/>
            <person name="Shi Z.L."/>
        </authorList>
    </citation>
    <scope>NUCLEOTIDE SEQUENCE</scope>
    <source>
        <strain evidence="10">1A/Kenya/BAT2584/2015</strain>
    </source>
</reference>
<evidence type="ECO:0000256" key="2">
    <source>
        <dbReference type="ARBA" id="ARBA00004192"/>
    </source>
</evidence>
<feature type="region of interest" description="Disordered" evidence="9">
    <location>
        <begin position="1"/>
        <end position="21"/>
    </location>
</feature>
<dbReference type="GO" id="GO:0030430">
    <property type="term" value="C:host cell cytoplasm"/>
    <property type="evidence" value="ECO:0007669"/>
    <property type="project" value="UniProtKB-SubCell"/>
</dbReference>
<reference evidence="10" key="2">
    <citation type="submission" date="2024-02" db="EMBL/GenBank/DDBJ databases">
        <authorList>
            <person name="Hu B."/>
        </authorList>
    </citation>
    <scope>NUCLEOTIDE SEQUENCE</scope>
    <source>
        <strain evidence="10">1A/Kenya/BAT2584/2015</strain>
    </source>
</reference>
<evidence type="ECO:0000313" key="10">
    <source>
        <dbReference type="EMBL" id="XBH23672.1"/>
    </source>
</evidence>
<comment type="similarity">
    <text evidence="3">Belongs to the herpesviridae UL32 protein family.</text>
</comment>